<accession>A0A0G0PZ25</accession>
<sequence length="305" mass="35007">MIGDIIQLEKARMAYKNGTLKQSYLITGPWDIGKKDFAIAFSAMIFCETKDNCGKCKGCKKTNSFSNPDFYVLDEEGQIKIDSIRELNKKLNLKPYEFESKVALIIGAERMTIEAANSLLKILEEPPEDSVIILTSAVPGQLLETIKSRCQDIKLKNMPKKMIVEELIKNHGLKSDEALRIANIALGRPKLAEKLVVNDDYGEEVEFLREIAKKNLCDRFKLASDFAEKKNVLRLIGYWETFFMDLLKAKMDGRDDLSTTKHKVKDFSWDIWAIVNILDILEKMREYIQSKIKNKLILENIFLNI</sequence>
<dbReference type="Pfam" id="PF13177">
    <property type="entry name" value="DNA_pol3_delta2"/>
    <property type="match status" value="1"/>
</dbReference>
<dbReference type="EMBL" id="LBVV01000009">
    <property type="protein sequence ID" value="KKQ94636.1"/>
    <property type="molecule type" value="Genomic_DNA"/>
</dbReference>
<dbReference type="STRING" id="1618345.UT18_C0009G0047"/>
<protein>
    <submittedName>
        <fullName evidence="1">Polymerase III, delta prime subunit protein</fullName>
    </submittedName>
</protein>
<dbReference type="Gene3D" id="3.40.50.300">
    <property type="entry name" value="P-loop containing nucleotide triphosphate hydrolases"/>
    <property type="match status" value="1"/>
</dbReference>
<dbReference type="InterPro" id="IPR027417">
    <property type="entry name" value="P-loop_NTPase"/>
</dbReference>
<name>A0A0G0PZ25_UNCC2</name>
<dbReference type="InterPro" id="IPR050238">
    <property type="entry name" value="DNA_Rep/Repair_Clamp_Loader"/>
</dbReference>
<reference evidence="1 2" key="1">
    <citation type="journal article" date="2015" name="Nature">
        <title>rRNA introns, odd ribosomes, and small enigmatic genomes across a large radiation of phyla.</title>
        <authorList>
            <person name="Brown C.T."/>
            <person name="Hug L.A."/>
            <person name="Thomas B.C."/>
            <person name="Sharon I."/>
            <person name="Castelle C.J."/>
            <person name="Singh A."/>
            <person name="Wilkins M.J."/>
            <person name="Williams K.H."/>
            <person name="Banfield J.F."/>
        </authorList>
    </citation>
    <scope>NUCLEOTIDE SEQUENCE [LARGE SCALE GENOMIC DNA]</scope>
</reference>
<comment type="caution">
    <text evidence="1">The sequence shown here is derived from an EMBL/GenBank/DDBJ whole genome shotgun (WGS) entry which is preliminary data.</text>
</comment>
<dbReference type="GO" id="GO:0006261">
    <property type="term" value="P:DNA-templated DNA replication"/>
    <property type="evidence" value="ECO:0007669"/>
    <property type="project" value="TreeGrafter"/>
</dbReference>
<gene>
    <name evidence="1" type="ORF">UT18_C0009G0047</name>
</gene>
<dbReference type="PANTHER" id="PTHR11669">
    <property type="entry name" value="REPLICATION FACTOR C / DNA POLYMERASE III GAMMA-TAU SUBUNIT"/>
    <property type="match status" value="1"/>
</dbReference>
<dbReference type="SUPFAM" id="SSF52540">
    <property type="entry name" value="P-loop containing nucleoside triphosphate hydrolases"/>
    <property type="match status" value="1"/>
</dbReference>
<evidence type="ECO:0000313" key="2">
    <source>
        <dbReference type="Proteomes" id="UP000034207"/>
    </source>
</evidence>
<dbReference type="PANTHER" id="PTHR11669:SF8">
    <property type="entry name" value="DNA POLYMERASE III SUBUNIT DELTA"/>
    <property type="match status" value="1"/>
</dbReference>
<organism evidence="1 2">
    <name type="scientific">candidate division CPR2 bacterium GW2011_GWC2_39_10</name>
    <dbReference type="NCBI Taxonomy" id="1618345"/>
    <lineage>
        <taxon>Bacteria</taxon>
        <taxon>Bacteria division CPR2</taxon>
    </lineage>
</organism>
<dbReference type="AlphaFoldDB" id="A0A0G0PZ25"/>
<proteinExistence type="predicted"/>
<evidence type="ECO:0000313" key="1">
    <source>
        <dbReference type="EMBL" id="KKQ94636.1"/>
    </source>
</evidence>
<dbReference type="Proteomes" id="UP000034207">
    <property type="component" value="Unassembled WGS sequence"/>
</dbReference>